<dbReference type="SUPFAM" id="SSF46785">
    <property type="entry name" value="Winged helix' DNA-binding domain"/>
    <property type="match status" value="1"/>
</dbReference>
<dbReference type="InterPro" id="IPR058163">
    <property type="entry name" value="LysR-type_TF_proteobact-type"/>
</dbReference>
<organism evidence="6 7">
    <name type="scientific">Paramesorhizobium deserti</name>
    <dbReference type="NCBI Taxonomy" id="1494590"/>
    <lineage>
        <taxon>Bacteria</taxon>
        <taxon>Pseudomonadati</taxon>
        <taxon>Pseudomonadota</taxon>
        <taxon>Alphaproteobacteria</taxon>
        <taxon>Hyphomicrobiales</taxon>
        <taxon>Phyllobacteriaceae</taxon>
        <taxon>Paramesorhizobium</taxon>
    </lineage>
</organism>
<dbReference type="SUPFAM" id="SSF53850">
    <property type="entry name" value="Periplasmic binding protein-like II"/>
    <property type="match status" value="1"/>
</dbReference>
<dbReference type="GO" id="GO:0006351">
    <property type="term" value="P:DNA-templated transcription"/>
    <property type="evidence" value="ECO:0007669"/>
    <property type="project" value="TreeGrafter"/>
</dbReference>
<dbReference type="Pfam" id="PF03466">
    <property type="entry name" value="LysR_substrate"/>
    <property type="match status" value="1"/>
</dbReference>
<dbReference type="Gene3D" id="3.40.190.290">
    <property type="match status" value="1"/>
</dbReference>
<keyword evidence="2" id="KW-0805">Transcription regulation</keyword>
<evidence type="ECO:0000256" key="1">
    <source>
        <dbReference type="ARBA" id="ARBA00009437"/>
    </source>
</evidence>
<dbReference type="Gene3D" id="1.10.10.10">
    <property type="entry name" value="Winged helix-like DNA-binding domain superfamily/Winged helix DNA-binding domain"/>
    <property type="match status" value="1"/>
</dbReference>
<dbReference type="Pfam" id="PF00126">
    <property type="entry name" value="HTH_1"/>
    <property type="match status" value="1"/>
</dbReference>
<dbReference type="FunFam" id="1.10.10.10:FF:000001">
    <property type="entry name" value="LysR family transcriptional regulator"/>
    <property type="match status" value="1"/>
</dbReference>
<gene>
    <name evidence="6" type="ORF">ATN84_11380</name>
</gene>
<dbReference type="InterPro" id="IPR036388">
    <property type="entry name" value="WH-like_DNA-bd_sf"/>
</dbReference>
<evidence type="ECO:0000313" key="6">
    <source>
        <dbReference type="EMBL" id="KXF76643.1"/>
    </source>
</evidence>
<dbReference type="GO" id="GO:0043565">
    <property type="term" value="F:sequence-specific DNA binding"/>
    <property type="evidence" value="ECO:0007669"/>
    <property type="project" value="TreeGrafter"/>
</dbReference>
<dbReference type="OrthoDB" id="9786526at2"/>
<dbReference type="PROSITE" id="PS50931">
    <property type="entry name" value="HTH_LYSR"/>
    <property type="match status" value="1"/>
</dbReference>
<comment type="caution">
    <text evidence="6">The sequence shown here is derived from an EMBL/GenBank/DDBJ whole genome shotgun (WGS) entry which is preliminary data.</text>
</comment>
<evidence type="ECO:0000256" key="2">
    <source>
        <dbReference type="ARBA" id="ARBA00023015"/>
    </source>
</evidence>
<dbReference type="FunFam" id="3.40.190.290:FF:000001">
    <property type="entry name" value="Transcriptional regulator, LysR family"/>
    <property type="match status" value="1"/>
</dbReference>
<protein>
    <submittedName>
        <fullName evidence="6">LysR family transcriptional regulator</fullName>
    </submittedName>
</protein>
<dbReference type="EMBL" id="LNTU01000023">
    <property type="protein sequence ID" value="KXF76643.1"/>
    <property type="molecule type" value="Genomic_DNA"/>
</dbReference>
<dbReference type="PANTHER" id="PTHR30537:SF71">
    <property type="entry name" value="TRANSCRIPTIONAL REGULATORY PROTEIN"/>
    <property type="match status" value="1"/>
</dbReference>
<evidence type="ECO:0000256" key="3">
    <source>
        <dbReference type="ARBA" id="ARBA00023125"/>
    </source>
</evidence>
<dbReference type="InterPro" id="IPR036390">
    <property type="entry name" value="WH_DNA-bd_sf"/>
</dbReference>
<keyword evidence="4" id="KW-0804">Transcription</keyword>
<dbReference type="InterPro" id="IPR000847">
    <property type="entry name" value="LysR_HTH_N"/>
</dbReference>
<dbReference type="RefSeq" id="WP_068882214.1">
    <property type="nucleotide sequence ID" value="NZ_LNTU01000023.1"/>
</dbReference>
<dbReference type="GO" id="GO:0003700">
    <property type="term" value="F:DNA-binding transcription factor activity"/>
    <property type="evidence" value="ECO:0007669"/>
    <property type="project" value="InterPro"/>
</dbReference>
<evidence type="ECO:0000256" key="4">
    <source>
        <dbReference type="ARBA" id="ARBA00023163"/>
    </source>
</evidence>
<feature type="domain" description="HTH lysR-type" evidence="5">
    <location>
        <begin position="12"/>
        <end position="64"/>
    </location>
</feature>
<proteinExistence type="inferred from homology"/>
<comment type="similarity">
    <text evidence="1">Belongs to the LysR transcriptional regulatory family.</text>
</comment>
<dbReference type="PANTHER" id="PTHR30537">
    <property type="entry name" value="HTH-TYPE TRANSCRIPTIONAL REGULATOR"/>
    <property type="match status" value="1"/>
</dbReference>
<dbReference type="STRING" id="1494590.ATN84_11380"/>
<evidence type="ECO:0000313" key="7">
    <source>
        <dbReference type="Proteomes" id="UP000070107"/>
    </source>
</evidence>
<accession>A0A135HTX5</accession>
<evidence type="ECO:0000259" key="5">
    <source>
        <dbReference type="PROSITE" id="PS50931"/>
    </source>
</evidence>
<reference evidence="6 7" key="1">
    <citation type="submission" date="2015-11" db="EMBL/GenBank/DDBJ databases">
        <title>Draft genome sequence of Paramesorhizobium deserti A-3-E, a strain highly resistant to diverse beta-lactam antibiotics.</title>
        <authorList>
            <person name="Lv R."/>
            <person name="Yang X."/>
            <person name="Fang N."/>
            <person name="Guo J."/>
            <person name="Luo X."/>
            <person name="Peng F."/>
            <person name="Yang R."/>
            <person name="Cui Y."/>
            <person name="Fang C."/>
            <person name="Song Y."/>
        </authorList>
    </citation>
    <scope>NUCLEOTIDE SEQUENCE [LARGE SCALE GENOMIC DNA]</scope>
    <source>
        <strain evidence="6 7">A-3-E</strain>
    </source>
</reference>
<sequence>MSRIDVNRFGEMEVFVRVVEMGGFSAAARACRMTPSAVSKLIGRLEARLGTRLVNRSTRKLQLTPEGCAFYERSTRILADLDEAERNASSGEKPAGRIRLNTNASFATHILAPLLPEFLAKYPDITLDIVQTDAVIDLLEERTDVAIRAGPLKSSSLIARKLGATRMTIVASPGFLERFGKPKTIAELEKHNRLGFCYARIREGWPFVHEGEVITLPVTGNVQVSDGEAMRQLAIAGVGLARLAAFTVREDIEAGRLVPVMENCNPGDLEEVHAVYLGQGGPLPARVRALLDFLAERARVT</sequence>
<keyword evidence="7" id="KW-1185">Reference proteome</keyword>
<dbReference type="AlphaFoldDB" id="A0A135HTX5"/>
<name>A0A135HTX5_9HYPH</name>
<dbReference type="InterPro" id="IPR005119">
    <property type="entry name" value="LysR_subst-bd"/>
</dbReference>
<dbReference type="Proteomes" id="UP000070107">
    <property type="component" value="Unassembled WGS sequence"/>
</dbReference>
<keyword evidence="3" id="KW-0238">DNA-binding</keyword>